<dbReference type="GO" id="GO:0010181">
    <property type="term" value="F:FMN binding"/>
    <property type="evidence" value="ECO:0007669"/>
    <property type="project" value="InterPro"/>
</dbReference>
<dbReference type="Pfam" id="PF01512">
    <property type="entry name" value="Complex1_51K"/>
    <property type="match status" value="1"/>
</dbReference>
<dbReference type="SUPFAM" id="SSF142984">
    <property type="entry name" value="Nqo1 middle domain-like"/>
    <property type="match status" value="1"/>
</dbReference>
<dbReference type="SUPFAM" id="SSF140490">
    <property type="entry name" value="Nqo1C-terminal domain-like"/>
    <property type="match status" value="1"/>
</dbReference>
<evidence type="ECO:0000256" key="1">
    <source>
        <dbReference type="ARBA" id="ARBA00007523"/>
    </source>
</evidence>
<dbReference type="Pfam" id="PF10531">
    <property type="entry name" value="SLBB"/>
    <property type="match status" value="1"/>
</dbReference>
<evidence type="ECO:0000259" key="6">
    <source>
        <dbReference type="SMART" id="SM00928"/>
    </source>
</evidence>
<dbReference type="Pfam" id="PF10589">
    <property type="entry name" value="NADH_4Fe-4S"/>
    <property type="match status" value="1"/>
</dbReference>
<evidence type="ECO:0000256" key="3">
    <source>
        <dbReference type="ARBA" id="ARBA00022723"/>
    </source>
</evidence>
<dbReference type="SMART" id="SM00928">
    <property type="entry name" value="NADH_4Fe-4S"/>
    <property type="match status" value="1"/>
</dbReference>
<feature type="domain" description="NADH-ubiquinone oxidoreductase 51kDa subunit iron-sulphur binding" evidence="6">
    <location>
        <begin position="323"/>
        <end position="368"/>
    </location>
</feature>
<dbReference type="GO" id="GO:0008137">
    <property type="term" value="F:NADH dehydrogenase (ubiquinone) activity"/>
    <property type="evidence" value="ECO:0007669"/>
    <property type="project" value="InterPro"/>
</dbReference>
<dbReference type="EC" id="1.6.5.11" evidence="7"/>
<dbReference type="InterPro" id="IPR037207">
    <property type="entry name" value="Nuop51_4Fe4S-bd_sf"/>
</dbReference>
<dbReference type="Gene3D" id="1.20.1440.230">
    <property type="entry name" value="NADH-ubiquinone oxidoreductase 51kDa subunit, iron-sulphur binding domain"/>
    <property type="match status" value="1"/>
</dbReference>
<evidence type="ECO:0000256" key="4">
    <source>
        <dbReference type="ARBA" id="ARBA00023004"/>
    </source>
</evidence>
<dbReference type="InterPro" id="IPR011538">
    <property type="entry name" value="Nuo51_FMN-bd"/>
</dbReference>
<dbReference type="InterPro" id="IPR019575">
    <property type="entry name" value="Nuop51_4Fe4S-bd"/>
</dbReference>
<dbReference type="InterPro" id="IPR019554">
    <property type="entry name" value="Soluble_ligand-bd"/>
</dbReference>
<dbReference type="PANTHER" id="PTHR43578">
    <property type="entry name" value="NADH-QUINONE OXIDOREDUCTASE SUBUNIT F"/>
    <property type="match status" value="1"/>
</dbReference>
<keyword evidence="3" id="KW-0479">Metal-binding</keyword>
<keyword evidence="7" id="KW-0560">Oxidoreductase</keyword>
<dbReference type="InterPro" id="IPR037225">
    <property type="entry name" value="Nuo51_FMN-bd_sf"/>
</dbReference>
<proteinExistence type="inferred from homology"/>
<comment type="similarity">
    <text evidence="1">Belongs to the complex I 51 kDa subunit family.</text>
</comment>
<dbReference type="Gene3D" id="3.10.20.600">
    <property type="match status" value="1"/>
</dbReference>
<dbReference type="EMBL" id="DTMF01000234">
    <property type="protein sequence ID" value="HGF34620.1"/>
    <property type="molecule type" value="Genomic_DNA"/>
</dbReference>
<comment type="caution">
    <text evidence="7">The sequence shown here is derived from an EMBL/GenBank/DDBJ whole genome shotgun (WGS) entry which is preliminary data.</text>
</comment>
<organism evidence="7">
    <name type="scientific">Desulfobacca acetoxidans</name>
    <dbReference type="NCBI Taxonomy" id="60893"/>
    <lineage>
        <taxon>Bacteria</taxon>
        <taxon>Pseudomonadati</taxon>
        <taxon>Thermodesulfobacteriota</taxon>
        <taxon>Desulfobaccia</taxon>
        <taxon>Desulfobaccales</taxon>
        <taxon>Desulfobaccaceae</taxon>
        <taxon>Desulfobacca</taxon>
    </lineage>
</organism>
<keyword evidence="4" id="KW-0408">Iron</keyword>
<dbReference type="SUPFAM" id="SSF142019">
    <property type="entry name" value="Nqo1 FMN-binding domain-like"/>
    <property type="match status" value="1"/>
</dbReference>
<gene>
    <name evidence="7" type="ORF">ENW96_09575</name>
</gene>
<dbReference type="GO" id="GO:0046872">
    <property type="term" value="F:metal ion binding"/>
    <property type="evidence" value="ECO:0007669"/>
    <property type="project" value="UniProtKB-KW"/>
</dbReference>
<dbReference type="GO" id="GO:0051539">
    <property type="term" value="F:4 iron, 4 sulfur cluster binding"/>
    <property type="evidence" value="ECO:0007669"/>
    <property type="project" value="UniProtKB-KW"/>
</dbReference>
<dbReference type="PROSITE" id="PS00645">
    <property type="entry name" value="COMPLEX1_51K_2"/>
    <property type="match status" value="1"/>
</dbReference>
<accession>A0A7C3V8I0</accession>
<keyword evidence="2" id="KW-0004">4Fe-4S</keyword>
<dbReference type="Gene3D" id="3.40.50.11540">
    <property type="entry name" value="NADH-ubiquinone oxidoreductase 51kDa subunit"/>
    <property type="match status" value="1"/>
</dbReference>
<reference evidence="7" key="1">
    <citation type="journal article" date="2020" name="mSystems">
        <title>Genome- and Community-Level Interaction Insights into Carbon Utilization and Element Cycling Functions of Hydrothermarchaeota in Hydrothermal Sediment.</title>
        <authorList>
            <person name="Zhou Z."/>
            <person name="Liu Y."/>
            <person name="Xu W."/>
            <person name="Pan J."/>
            <person name="Luo Z.H."/>
            <person name="Li M."/>
        </authorList>
    </citation>
    <scope>NUCLEOTIDE SEQUENCE [LARGE SCALE GENOMIC DNA]</scope>
    <source>
        <strain evidence="7">SpSt-897</strain>
    </source>
</reference>
<evidence type="ECO:0000256" key="5">
    <source>
        <dbReference type="ARBA" id="ARBA00023014"/>
    </source>
</evidence>
<dbReference type="AlphaFoldDB" id="A0A7C3V8I0"/>
<keyword evidence="5" id="KW-0411">Iron-sulfur</keyword>
<protein>
    <submittedName>
        <fullName evidence="7">NADH-quinone oxidoreductase subunit F</fullName>
        <ecNumber evidence="7">1.6.5.11</ecNumber>
    </submittedName>
</protein>
<dbReference type="InterPro" id="IPR001949">
    <property type="entry name" value="NADH-UbQ_OxRdtase_51kDa_CS"/>
</dbReference>
<name>A0A7C3V8I0_9BACT</name>
<dbReference type="GO" id="GO:0016491">
    <property type="term" value="F:oxidoreductase activity"/>
    <property type="evidence" value="ECO:0007669"/>
    <property type="project" value="UniProtKB-KW"/>
</dbReference>
<sequence length="437" mass="47978">MAEEVLLAGRRPDRPLTFDEYRQQGGYGALNLALRRKPEELWKIVSDAGLRGRGGAGFPTGKKWSFIGPGFPRYVVPNTDEMEPGTFKDRVLVNVNPHLVLEGIILAGYAISASKGIFFIRPSYEMDAELIEREIQVAREAGFLGKNILGHDFSFDLVVHRSAGRYICGEASAQVNAIMGRRAHPNKVVHMADTGLWGKPTIVNNVETLSCVPPILKNGPEWFRGLARSEKGAGTKLYCLSGRVVCPGCYELPMGTPFGEILEQAGGLPPGRELKAFLPGGASTSFMPKKFYEVPMDFDALEATGNRLGTGAIIVFDQNTCLVGATLNLIEYFARESCGFCTPCREGLPYIRDLLWRIEIGEGKEEFIPLLRQMSNCMSLSYCAFAPGAASPVLGLLNHFEDELREHLSQKKCPFGGPGIDFRDSLIALEEPSRPTV</sequence>
<evidence type="ECO:0000313" key="7">
    <source>
        <dbReference type="EMBL" id="HGF34620.1"/>
    </source>
</evidence>
<evidence type="ECO:0000256" key="2">
    <source>
        <dbReference type="ARBA" id="ARBA00022485"/>
    </source>
</evidence>
<dbReference type="PANTHER" id="PTHR43578:SF3">
    <property type="entry name" value="NADH-QUINONE OXIDOREDUCTASE SUBUNIT F"/>
    <property type="match status" value="1"/>
</dbReference>